<accession>A0A918FVP2</accession>
<dbReference type="GO" id="GO:0008999">
    <property type="term" value="F:protein-N-terminal-alanine acetyltransferase activity"/>
    <property type="evidence" value="ECO:0007669"/>
    <property type="project" value="TreeGrafter"/>
</dbReference>
<dbReference type="PANTHER" id="PTHR43441">
    <property type="entry name" value="RIBOSOMAL-PROTEIN-SERINE ACETYLTRANSFERASE"/>
    <property type="match status" value="1"/>
</dbReference>
<evidence type="ECO:0000313" key="3">
    <source>
        <dbReference type="EMBL" id="GGR90729.1"/>
    </source>
</evidence>
<feature type="domain" description="N-acetyltransferase" evidence="2">
    <location>
        <begin position="37"/>
        <end position="195"/>
    </location>
</feature>
<dbReference type="InterPro" id="IPR051908">
    <property type="entry name" value="Ribosomal_N-acetyltransferase"/>
</dbReference>
<dbReference type="SUPFAM" id="SSF55729">
    <property type="entry name" value="Acyl-CoA N-acyltransferases (Nat)"/>
    <property type="match status" value="1"/>
</dbReference>
<dbReference type="Pfam" id="PF13302">
    <property type="entry name" value="Acetyltransf_3"/>
    <property type="match status" value="1"/>
</dbReference>
<reference evidence="3" key="2">
    <citation type="submission" date="2020-09" db="EMBL/GenBank/DDBJ databases">
        <authorList>
            <person name="Sun Q."/>
            <person name="Ohkuma M."/>
        </authorList>
    </citation>
    <scope>NUCLEOTIDE SEQUENCE</scope>
    <source>
        <strain evidence="3">JCM 4386</strain>
    </source>
</reference>
<dbReference type="AlphaFoldDB" id="A0A918FVP2"/>
<sequence>MTATPHTPAPRPPGPDTPAAHTPAPRPPAARIPAGRLTLEGVSPSAAAGLRAGGGGGFAWLGGEPFEGTREAAGMTARAYANGVHRPEFGLYVLVRRTDGLAVGSMGFHAAPDDDGRTEIGYDLVEAARGQGYATEALRALAGWALARDDVRRLFAVVEHANAPSRAVLERAGFVQVGEGEGEYAYELRGRPHLT</sequence>
<dbReference type="CDD" id="cd04301">
    <property type="entry name" value="NAT_SF"/>
    <property type="match status" value="1"/>
</dbReference>
<feature type="region of interest" description="Disordered" evidence="1">
    <location>
        <begin position="1"/>
        <end position="35"/>
    </location>
</feature>
<dbReference type="EMBL" id="BMTL01000012">
    <property type="protein sequence ID" value="GGR90729.1"/>
    <property type="molecule type" value="Genomic_DNA"/>
</dbReference>
<dbReference type="GO" id="GO:0005737">
    <property type="term" value="C:cytoplasm"/>
    <property type="evidence" value="ECO:0007669"/>
    <property type="project" value="TreeGrafter"/>
</dbReference>
<organism evidence="3 4">
    <name type="scientific">Streptomyces humidus</name>
    <dbReference type="NCBI Taxonomy" id="52259"/>
    <lineage>
        <taxon>Bacteria</taxon>
        <taxon>Bacillati</taxon>
        <taxon>Actinomycetota</taxon>
        <taxon>Actinomycetes</taxon>
        <taxon>Kitasatosporales</taxon>
        <taxon>Streptomycetaceae</taxon>
        <taxon>Streptomyces</taxon>
    </lineage>
</organism>
<dbReference type="InterPro" id="IPR016181">
    <property type="entry name" value="Acyl_CoA_acyltransferase"/>
</dbReference>
<dbReference type="PANTHER" id="PTHR43441:SF6">
    <property type="entry name" value="N-ACETYLTRANSFERASE DOMAIN-CONTAINING PROTEIN"/>
    <property type="match status" value="1"/>
</dbReference>
<feature type="compositionally biased region" description="Pro residues" evidence="1">
    <location>
        <begin position="7"/>
        <end position="16"/>
    </location>
</feature>
<proteinExistence type="predicted"/>
<dbReference type="PROSITE" id="PS51186">
    <property type="entry name" value="GNAT"/>
    <property type="match status" value="1"/>
</dbReference>
<evidence type="ECO:0000313" key="4">
    <source>
        <dbReference type="Proteomes" id="UP000606194"/>
    </source>
</evidence>
<gene>
    <name evidence="3" type="ORF">GCM10010269_32290</name>
</gene>
<protein>
    <recommendedName>
        <fullName evidence="2">N-acetyltransferase domain-containing protein</fullName>
    </recommendedName>
</protein>
<reference evidence="3" key="1">
    <citation type="journal article" date="2014" name="Int. J. Syst. Evol. Microbiol.">
        <title>Complete genome sequence of Corynebacterium casei LMG S-19264T (=DSM 44701T), isolated from a smear-ripened cheese.</title>
        <authorList>
            <consortium name="US DOE Joint Genome Institute (JGI-PGF)"/>
            <person name="Walter F."/>
            <person name="Albersmeier A."/>
            <person name="Kalinowski J."/>
            <person name="Ruckert C."/>
        </authorList>
    </citation>
    <scope>NUCLEOTIDE SEQUENCE</scope>
    <source>
        <strain evidence="3">JCM 4386</strain>
    </source>
</reference>
<evidence type="ECO:0000259" key="2">
    <source>
        <dbReference type="PROSITE" id="PS51186"/>
    </source>
</evidence>
<dbReference type="InterPro" id="IPR000182">
    <property type="entry name" value="GNAT_dom"/>
</dbReference>
<dbReference type="GO" id="GO:1990189">
    <property type="term" value="F:protein N-terminal-serine acetyltransferase activity"/>
    <property type="evidence" value="ECO:0007669"/>
    <property type="project" value="TreeGrafter"/>
</dbReference>
<keyword evidence="4" id="KW-1185">Reference proteome</keyword>
<name>A0A918FVP2_9ACTN</name>
<comment type="caution">
    <text evidence="3">The sequence shown here is derived from an EMBL/GenBank/DDBJ whole genome shotgun (WGS) entry which is preliminary data.</text>
</comment>
<dbReference type="Gene3D" id="3.40.630.30">
    <property type="match status" value="1"/>
</dbReference>
<dbReference type="Proteomes" id="UP000606194">
    <property type="component" value="Unassembled WGS sequence"/>
</dbReference>
<evidence type="ECO:0000256" key="1">
    <source>
        <dbReference type="SAM" id="MobiDB-lite"/>
    </source>
</evidence>